<organism evidence="1 2">
    <name type="scientific">Dermatophagoides pteronyssinus</name>
    <name type="common">European house dust mite</name>
    <dbReference type="NCBI Taxonomy" id="6956"/>
    <lineage>
        <taxon>Eukaryota</taxon>
        <taxon>Metazoa</taxon>
        <taxon>Ecdysozoa</taxon>
        <taxon>Arthropoda</taxon>
        <taxon>Chelicerata</taxon>
        <taxon>Arachnida</taxon>
        <taxon>Acari</taxon>
        <taxon>Acariformes</taxon>
        <taxon>Sarcoptiformes</taxon>
        <taxon>Astigmata</taxon>
        <taxon>Psoroptidia</taxon>
        <taxon>Analgoidea</taxon>
        <taxon>Pyroglyphidae</taxon>
        <taxon>Dermatophagoidinae</taxon>
        <taxon>Dermatophagoides</taxon>
    </lineage>
</organism>
<dbReference type="PANTHER" id="PTHR46579">
    <property type="entry name" value="F5/8 TYPE C DOMAIN-CONTAINING PROTEIN-RELATED"/>
    <property type="match status" value="1"/>
</dbReference>
<evidence type="ECO:0000313" key="1">
    <source>
        <dbReference type="Proteomes" id="UP000515146"/>
    </source>
</evidence>
<dbReference type="InterPro" id="IPR004242">
    <property type="entry name" value="Transposase_21"/>
</dbReference>
<gene>
    <name evidence="2" type="primary">LOC113795515</name>
</gene>
<keyword evidence="1" id="KW-1185">Reference proteome</keyword>
<dbReference type="PANTHER" id="PTHR46579:SF1">
    <property type="entry name" value="F5_8 TYPE C DOMAIN-CONTAINING PROTEIN"/>
    <property type="match status" value="1"/>
</dbReference>
<name>A0A6P6Y884_DERPT</name>
<dbReference type="Proteomes" id="UP000515146">
    <property type="component" value="Unplaced"/>
</dbReference>
<accession>A0A6P6Y884</accession>
<protein>
    <submittedName>
        <fullName evidence="2">Uncharacterized protein LOC113795515</fullName>
    </submittedName>
</protein>
<dbReference type="OMA" id="WPIFLMI"/>
<dbReference type="KEGG" id="dpte:113795515"/>
<reference evidence="2" key="1">
    <citation type="submission" date="2025-08" db="UniProtKB">
        <authorList>
            <consortium name="RefSeq"/>
        </authorList>
    </citation>
    <scope>IDENTIFICATION</scope>
    <source>
        <strain evidence="2">Airmid</strain>
    </source>
</reference>
<dbReference type="AlphaFoldDB" id="A0A6P6Y884"/>
<dbReference type="InParanoid" id="A0A6P6Y884"/>
<proteinExistence type="predicted"/>
<evidence type="ECO:0000313" key="2">
    <source>
        <dbReference type="RefSeq" id="XP_027201500.1"/>
    </source>
</evidence>
<dbReference type="RefSeq" id="XP_027201500.1">
    <property type="nucleotide sequence ID" value="XM_027345699.1"/>
</dbReference>
<dbReference type="OrthoDB" id="6516771at2759"/>
<sequence length="716" mass="82451">MSNILSEICLTSSYDRDIYIILLLLQVRHELTNAVVSDMAKMINFIGKKCLTSYQMILKEAKLFTPIIYKFVYTKCHCCITDPIADLNQLVSCNCHQSNNQANARDAIKNESYFCYVSLREWLTYLIPIFYDQLRLNHTPNPNSLHDVLDGSEYQRLIDRGRQMNKPGAMTVTITLGYDGVQYNNTKSMWPVVCYLNELPFNLRQELSLLVGLHAKASKPPKSILRPLIDELVEYDREPIQIVMMDGRVLSFHVRLLLVIADAPARADILNCKQFNGIHGCNMCLIESHYVSEHRCRRYPMDVDYVSRDDSEWRRLSSLAQDHSYDEDIHKGIMGKCELSRLDYLHLNIIAPPEYLHSQLIGSVKLIVNAWLGKIKGVPQILSECDIKIIDLRLETILFPAQQLKRMLTFSQIDNWKAMDFENFLFYGFLALKNVLPYNYLSNFKKLSVIIANLTRSTITDLQPTEELVKNFIKDFAKIYSNYMHRFNVHAILHLPTVVRSFGPLRTSSAFIVENSMGVFSRKVKTGTFVAEQVFNKAIIMTAMKSVVRSSNPENLSSEALKFAKNLFGCSSSNEIIVTNKMNTKLNDIEIQTINEFDDNFLNEHVDLYSRVKYKDIVITTRCYGSFFLRSNNFVKTSRGFYNICKIVKSPSRIILIGVKYEVVDDPEIRDHYYIKKANPMGTNMEVVDIPSVIATCTTYCDSNNLYIMEIVNRHL</sequence>
<dbReference type="Pfam" id="PF02992">
    <property type="entry name" value="Transposase_21"/>
    <property type="match status" value="1"/>
</dbReference>